<feature type="active site" description="Proton acceptor" evidence="3">
    <location>
        <position position="206"/>
    </location>
</feature>
<dbReference type="PANTHER" id="PTHR11782:SF127">
    <property type="entry name" value="NTPASE, ISOFORM F"/>
    <property type="match status" value="1"/>
</dbReference>
<comment type="similarity">
    <text evidence="1 5">Belongs to the GDA1/CD39 NTPase family.</text>
</comment>
<feature type="binding site" evidence="4">
    <location>
        <begin position="234"/>
        <end position="238"/>
    </location>
    <ligand>
        <name>ATP</name>
        <dbReference type="ChEBI" id="CHEBI:30616"/>
    </ligand>
</feature>
<protein>
    <recommendedName>
        <fullName evidence="9">Ectonucleoside triphosphate diphosphohydrolase 5</fullName>
    </recommendedName>
</protein>
<evidence type="ECO:0000256" key="3">
    <source>
        <dbReference type="PIRSR" id="PIRSR600407-1"/>
    </source>
</evidence>
<dbReference type="InterPro" id="IPR000407">
    <property type="entry name" value="GDA1_CD39_NTPase"/>
</dbReference>
<evidence type="ECO:0000256" key="5">
    <source>
        <dbReference type="RuleBase" id="RU003833"/>
    </source>
</evidence>
<name>A0AA89BYI1_PINIB</name>
<evidence type="ECO:0000313" key="8">
    <source>
        <dbReference type="Proteomes" id="UP001186944"/>
    </source>
</evidence>
<keyword evidence="6" id="KW-1133">Transmembrane helix</keyword>
<evidence type="ECO:0008006" key="9">
    <source>
        <dbReference type="Google" id="ProtNLM"/>
    </source>
</evidence>
<sequence length="461" mass="51792">MLQSRTKPLTMYELRGRIVGFLTLVLVVVFILAVNGYNGNIRLLQYKTYFGKTEFPSDKPYSFTGRTTAPIYKDGSKIPTDDKELYTIVFDAGSTGSRIHVFHFLPGAGGTLSLEKEIFKFTKPGLSYYADNPKQGAESLRRMLNEALAYVPKHKQKITPITLKATAGLRLLPEGAADNILNEVTSLFNEYPFPLGGVSVMDGIDEGIFSWITLNFILGSLEGNRTVAALDLGGGSTQLTFVPVSAKTYEQVPKEYIKKVNLFNKKYKLYTHSYLGQGLMAARHSILTNKMDPDDISNISVIRSPCLLQNYTGVFRFGQMQYNVSGEKPTIDRSPFDQCYKIAKEFVEKYIRSIDELNWQDIYIFSYFFDRAEDGGIIDSENGGVVSMKDFKVAAQKYFDSPNPRKPFLGLDLTYIYALLCDGYRIKPNINLHVKKKIKDTEISWALGAAFQTLSSMGLAR</sequence>
<keyword evidence="4" id="KW-0547">Nucleotide-binding</keyword>
<keyword evidence="8" id="KW-1185">Reference proteome</keyword>
<dbReference type="EMBL" id="VSWD01000009">
    <property type="protein sequence ID" value="KAK3092397.1"/>
    <property type="molecule type" value="Genomic_DNA"/>
</dbReference>
<evidence type="ECO:0000256" key="4">
    <source>
        <dbReference type="PIRSR" id="PIRSR600407-2"/>
    </source>
</evidence>
<evidence type="ECO:0000256" key="1">
    <source>
        <dbReference type="ARBA" id="ARBA00009283"/>
    </source>
</evidence>
<dbReference type="CDD" id="cd24046">
    <property type="entry name" value="ASKHA_NBD_NTPDase5-like"/>
    <property type="match status" value="1"/>
</dbReference>
<keyword evidence="2 5" id="KW-0378">Hydrolase</keyword>
<gene>
    <name evidence="7" type="ORF">FSP39_002320</name>
</gene>
<dbReference type="GO" id="GO:0005524">
    <property type="term" value="F:ATP binding"/>
    <property type="evidence" value="ECO:0007669"/>
    <property type="project" value="UniProtKB-KW"/>
</dbReference>
<proteinExistence type="inferred from homology"/>
<dbReference type="Proteomes" id="UP001186944">
    <property type="component" value="Unassembled WGS sequence"/>
</dbReference>
<evidence type="ECO:0000313" key="7">
    <source>
        <dbReference type="EMBL" id="KAK3092397.1"/>
    </source>
</evidence>
<dbReference type="Gene3D" id="3.30.420.40">
    <property type="match status" value="1"/>
</dbReference>
<reference evidence="7" key="1">
    <citation type="submission" date="2019-08" db="EMBL/GenBank/DDBJ databases">
        <title>The improved chromosome-level genome for the pearl oyster Pinctada fucata martensii using PacBio sequencing and Hi-C.</title>
        <authorList>
            <person name="Zheng Z."/>
        </authorList>
    </citation>
    <scope>NUCLEOTIDE SEQUENCE</scope>
    <source>
        <strain evidence="7">ZZ-2019</strain>
        <tissue evidence="7">Adductor muscle</tissue>
    </source>
</reference>
<dbReference type="PANTHER" id="PTHR11782">
    <property type="entry name" value="ADENOSINE/GUANOSINE DIPHOSPHATASE"/>
    <property type="match status" value="1"/>
</dbReference>
<accession>A0AA89BYI1</accession>
<dbReference type="GO" id="GO:0016787">
    <property type="term" value="F:hydrolase activity"/>
    <property type="evidence" value="ECO:0007669"/>
    <property type="project" value="UniProtKB-KW"/>
</dbReference>
<keyword evidence="6" id="KW-0812">Transmembrane</keyword>
<keyword evidence="6" id="KW-0472">Membrane</keyword>
<organism evidence="7 8">
    <name type="scientific">Pinctada imbricata</name>
    <name type="common">Atlantic pearl-oyster</name>
    <name type="synonym">Pinctada martensii</name>
    <dbReference type="NCBI Taxonomy" id="66713"/>
    <lineage>
        <taxon>Eukaryota</taxon>
        <taxon>Metazoa</taxon>
        <taxon>Spiralia</taxon>
        <taxon>Lophotrochozoa</taxon>
        <taxon>Mollusca</taxon>
        <taxon>Bivalvia</taxon>
        <taxon>Autobranchia</taxon>
        <taxon>Pteriomorphia</taxon>
        <taxon>Pterioida</taxon>
        <taxon>Pterioidea</taxon>
        <taxon>Pteriidae</taxon>
        <taxon>Pinctada</taxon>
    </lineage>
</organism>
<evidence type="ECO:0000256" key="2">
    <source>
        <dbReference type="ARBA" id="ARBA00022801"/>
    </source>
</evidence>
<comment type="caution">
    <text evidence="7">The sequence shown here is derived from an EMBL/GenBank/DDBJ whole genome shotgun (WGS) entry which is preliminary data.</text>
</comment>
<dbReference type="Pfam" id="PF01150">
    <property type="entry name" value="GDA1_CD39"/>
    <property type="match status" value="2"/>
</dbReference>
<dbReference type="Gene3D" id="3.30.420.150">
    <property type="entry name" value="Exopolyphosphatase. Domain 2"/>
    <property type="match status" value="1"/>
</dbReference>
<feature type="transmembrane region" description="Helical" evidence="6">
    <location>
        <begin position="18"/>
        <end position="37"/>
    </location>
</feature>
<keyword evidence="4" id="KW-0067">ATP-binding</keyword>
<dbReference type="PROSITE" id="PS01238">
    <property type="entry name" value="GDA1_CD39_NTPASE"/>
    <property type="match status" value="1"/>
</dbReference>
<evidence type="ECO:0000256" key="6">
    <source>
        <dbReference type="SAM" id="Phobius"/>
    </source>
</evidence>
<dbReference type="AlphaFoldDB" id="A0AA89BYI1"/>